<gene>
    <name evidence="2" type="ORF">A2482_00380</name>
</gene>
<accession>A0A1F5TGJ9</accession>
<protein>
    <recommendedName>
        <fullName evidence="1">Nudix hydrolase domain-containing protein</fullName>
    </recommendedName>
</protein>
<comment type="caution">
    <text evidence="2">The sequence shown here is derived from an EMBL/GenBank/DDBJ whole genome shotgun (WGS) entry which is preliminary data.</text>
</comment>
<dbReference type="Pfam" id="PF00293">
    <property type="entry name" value="NUDIX"/>
    <property type="match status" value="1"/>
</dbReference>
<dbReference type="PANTHER" id="PTHR43736">
    <property type="entry name" value="ADP-RIBOSE PYROPHOSPHATASE"/>
    <property type="match status" value="1"/>
</dbReference>
<proteinExistence type="predicted"/>
<dbReference type="PANTHER" id="PTHR43736:SF1">
    <property type="entry name" value="DIHYDRONEOPTERIN TRIPHOSPHATE DIPHOSPHATASE"/>
    <property type="match status" value="1"/>
</dbReference>
<dbReference type="SUPFAM" id="SSF55811">
    <property type="entry name" value="Nudix"/>
    <property type="match status" value="1"/>
</dbReference>
<dbReference type="Proteomes" id="UP000178656">
    <property type="component" value="Unassembled WGS sequence"/>
</dbReference>
<feature type="domain" description="Nudix hydrolase" evidence="1">
    <location>
        <begin position="6"/>
        <end position="168"/>
    </location>
</feature>
<dbReference type="InterPro" id="IPR015797">
    <property type="entry name" value="NUDIX_hydrolase-like_dom_sf"/>
</dbReference>
<dbReference type="Gene3D" id="3.90.79.10">
    <property type="entry name" value="Nucleoside Triphosphate Pyrophosphohydrolase"/>
    <property type="match status" value="1"/>
</dbReference>
<dbReference type="EMBL" id="MFGM01000009">
    <property type="protein sequence ID" value="OGF38050.1"/>
    <property type="molecule type" value="Genomic_DNA"/>
</dbReference>
<name>A0A1F5TGJ9_9BACT</name>
<dbReference type="PROSITE" id="PS51462">
    <property type="entry name" value="NUDIX"/>
    <property type="match status" value="1"/>
</dbReference>
<evidence type="ECO:0000313" key="3">
    <source>
        <dbReference type="Proteomes" id="UP000178656"/>
    </source>
</evidence>
<dbReference type="InterPro" id="IPR000086">
    <property type="entry name" value="NUDIX_hydrolase_dom"/>
</dbReference>
<dbReference type="AlphaFoldDB" id="A0A1F5TGJ9"/>
<organism evidence="2 3">
    <name type="scientific">Candidatus Falkowbacteria bacterium RIFOXYC2_FULL_48_21</name>
    <dbReference type="NCBI Taxonomy" id="1798005"/>
    <lineage>
        <taxon>Bacteria</taxon>
        <taxon>Candidatus Falkowiibacteriota</taxon>
    </lineage>
</organism>
<evidence type="ECO:0000259" key="1">
    <source>
        <dbReference type="PROSITE" id="PS51462"/>
    </source>
</evidence>
<reference evidence="2 3" key="1">
    <citation type="journal article" date="2016" name="Nat. Commun.">
        <title>Thousands of microbial genomes shed light on interconnected biogeochemical processes in an aquifer system.</title>
        <authorList>
            <person name="Anantharaman K."/>
            <person name="Brown C.T."/>
            <person name="Hug L.A."/>
            <person name="Sharon I."/>
            <person name="Castelle C.J."/>
            <person name="Probst A.J."/>
            <person name="Thomas B.C."/>
            <person name="Singh A."/>
            <person name="Wilkins M.J."/>
            <person name="Karaoz U."/>
            <person name="Brodie E.L."/>
            <person name="Williams K.H."/>
            <person name="Hubbard S.S."/>
            <person name="Banfield J.F."/>
        </authorList>
    </citation>
    <scope>NUCLEOTIDE SEQUENCE [LARGE SCALE GENOMIC DNA]</scope>
</reference>
<evidence type="ECO:0000313" key="2">
    <source>
        <dbReference type="EMBL" id="OGF38050.1"/>
    </source>
</evidence>
<sequence length="227" mass="25285">MGTFKPTILVVDLVVTVDWEDVLLIKRGIPPHMDKLVFPGGHVDAEDPEREIKADESVAHAGARELKEETGLIVDPKDLIFLTFFDAPIHDERKDARRISAALTVNLKRADVVGARADSDAKEIIFRAINSIHQCELGFDHWKAIPLLRHRINLARAFWNERNEYGLPKHACPAMTDNGWSNDIEIIYSFEAGGAFIECTESGSADFSERINLCPACGIQCPKPKIG</sequence>